<dbReference type="InterPro" id="IPR013633">
    <property type="entry name" value="NRDE-2"/>
</dbReference>
<dbReference type="EMBL" id="HG994585">
    <property type="protein sequence ID" value="CAF2981426.1"/>
    <property type="molecule type" value="Genomic_DNA"/>
</dbReference>
<dbReference type="PANTHER" id="PTHR13471">
    <property type="entry name" value="TETRATRICOPEPTIDE-LIKE HELICAL"/>
    <property type="match status" value="1"/>
</dbReference>
<dbReference type="GO" id="GO:0031048">
    <property type="term" value="P:regulatory ncRNA-mediated heterochromatin formation"/>
    <property type="evidence" value="ECO:0007669"/>
    <property type="project" value="TreeGrafter"/>
</dbReference>
<gene>
    <name evidence="5" type="ORF">LSAA_11872</name>
</gene>
<evidence type="ECO:0000313" key="5">
    <source>
        <dbReference type="EMBL" id="CAF2981426.1"/>
    </source>
</evidence>
<dbReference type="GO" id="GO:1902369">
    <property type="term" value="P:negative regulation of RNA catabolic process"/>
    <property type="evidence" value="ECO:0007669"/>
    <property type="project" value="TreeGrafter"/>
</dbReference>
<feature type="compositionally biased region" description="Polar residues" evidence="4">
    <location>
        <begin position="21"/>
        <end position="33"/>
    </location>
</feature>
<keyword evidence="6" id="KW-1185">Reference proteome</keyword>
<dbReference type="AlphaFoldDB" id="A0A7R8D5N9"/>
<evidence type="ECO:0000256" key="2">
    <source>
        <dbReference type="ARBA" id="ARBA00009265"/>
    </source>
</evidence>
<evidence type="ECO:0000256" key="4">
    <source>
        <dbReference type="SAM" id="MobiDB-lite"/>
    </source>
</evidence>
<evidence type="ECO:0000256" key="1">
    <source>
        <dbReference type="ARBA" id="ARBA00004123"/>
    </source>
</evidence>
<dbReference type="Proteomes" id="UP000675881">
    <property type="component" value="Chromosome 6"/>
</dbReference>
<organism evidence="5 6">
    <name type="scientific">Lepeophtheirus salmonis</name>
    <name type="common">Salmon louse</name>
    <name type="synonym">Caligus salmonis</name>
    <dbReference type="NCBI Taxonomy" id="72036"/>
    <lineage>
        <taxon>Eukaryota</taxon>
        <taxon>Metazoa</taxon>
        <taxon>Ecdysozoa</taxon>
        <taxon>Arthropoda</taxon>
        <taxon>Crustacea</taxon>
        <taxon>Multicrustacea</taxon>
        <taxon>Hexanauplia</taxon>
        <taxon>Copepoda</taxon>
        <taxon>Siphonostomatoida</taxon>
        <taxon>Caligidae</taxon>
        <taxon>Lepeophtheirus</taxon>
    </lineage>
</organism>
<dbReference type="PANTHER" id="PTHR13471:SF0">
    <property type="entry name" value="NUCLEAR EXOSOME REGULATOR NRDE2"/>
    <property type="match status" value="1"/>
</dbReference>
<evidence type="ECO:0000313" key="6">
    <source>
        <dbReference type="Proteomes" id="UP000675881"/>
    </source>
</evidence>
<feature type="compositionally biased region" description="Basic residues" evidence="4">
    <location>
        <begin position="61"/>
        <end position="83"/>
    </location>
</feature>
<dbReference type="OrthoDB" id="297219at2759"/>
<feature type="compositionally biased region" description="Basic and acidic residues" evidence="4">
    <location>
        <begin position="11"/>
        <end position="20"/>
    </location>
</feature>
<comment type="similarity">
    <text evidence="2">Belongs to the NRDE2 family.</text>
</comment>
<protein>
    <submittedName>
        <fullName evidence="5">(salmon louse) hypothetical protein</fullName>
    </submittedName>
</protein>
<accession>A0A7R8D5N9</accession>
<keyword evidence="3" id="KW-0539">Nucleus</keyword>
<sequence>MSLFPAYDNNVIDKDPKEPEGSSTTSWLSNPSFSGAVPSSKVRPAPSPSSNSSNEDDRPSSYHRSRNKDKKRRKKKKSRRRRSSSSDSSVISISKEEIIAECNKNKTFLEETGLSPEYAFRLDTSATKSLIKVKELPIKSLYHCSHPYKKKKRLESPRFYEKKYLMKFIKTVPPLIKPSKTFGTAEYLRFDTSIKPGTKSADNPLGIYDLSTVMYLTKSGHAEAQEDEPQDIVLNEAQKKIKGFNEHLRGHPDDIESWIAYVDFQDEAFEASSHTEEFTNKKDKKKNQNKVIRQKAIVEKKVIYPSSRSG</sequence>
<evidence type="ECO:0000256" key="3">
    <source>
        <dbReference type="ARBA" id="ARBA00023242"/>
    </source>
</evidence>
<proteinExistence type="inferred from homology"/>
<dbReference type="GO" id="GO:0071013">
    <property type="term" value="C:catalytic step 2 spliceosome"/>
    <property type="evidence" value="ECO:0007669"/>
    <property type="project" value="TreeGrafter"/>
</dbReference>
<feature type="region of interest" description="Disordered" evidence="4">
    <location>
        <begin position="1"/>
        <end position="89"/>
    </location>
</feature>
<reference evidence="5" key="1">
    <citation type="submission" date="2021-02" db="EMBL/GenBank/DDBJ databases">
        <authorList>
            <person name="Bekaert M."/>
        </authorList>
    </citation>
    <scope>NUCLEOTIDE SEQUENCE</scope>
    <source>
        <strain evidence="5">IoA-00</strain>
    </source>
</reference>
<comment type="subcellular location">
    <subcellularLocation>
        <location evidence="1">Nucleus</location>
    </subcellularLocation>
</comment>
<name>A0A7R8D5N9_LEPSM</name>